<comment type="caution">
    <text evidence="2">The sequence shown here is derived from an EMBL/GenBank/DDBJ whole genome shotgun (WGS) entry which is preliminary data.</text>
</comment>
<evidence type="ECO:0000313" key="3">
    <source>
        <dbReference type="Proteomes" id="UP001516464"/>
    </source>
</evidence>
<dbReference type="Proteomes" id="UP001516464">
    <property type="component" value="Unassembled WGS sequence"/>
</dbReference>
<name>A0ABQ7HXY6_9MICR</name>
<evidence type="ECO:0000256" key="1">
    <source>
        <dbReference type="SAM" id="SignalP"/>
    </source>
</evidence>
<protein>
    <submittedName>
        <fullName evidence="2">Uncharacterized protein</fullName>
    </submittedName>
</protein>
<gene>
    <name evidence="2" type="ORF">TCON_1762</name>
</gene>
<feature type="chain" id="PRO_5045985127" evidence="1">
    <location>
        <begin position="19"/>
        <end position="374"/>
    </location>
</feature>
<organism evidence="2 3">
    <name type="scientific">Astathelohania contejeani</name>
    <dbReference type="NCBI Taxonomy" id="164912"/>
    <lineage>
        <taxon>Eukaryota</taxon>
        <taxon>Fungi</taxon>
        <taxon>Fungi incertae sedis</taxon>
        <taxon>Microsporidia</taxon>
        <taxon>Astathelohaniidae</taxon>
        <taxon>Astathelohania</taxon>
    </lineage>
</organism>
<keyword evidence="3" id="KW-1185">Reference proteome</keyword>
<dbReference type="EMBL" id="SBIQ01000139">
    <property type="protein sequence ID" value="KAF7683031.1"/>
    <property type="molecule type" value="Genomic_DNA"/>
</dbReference>
<proteinExistence type="predicted"/>
<feature type="signal peptide" evidence="1">
    <location>
        <begin position="1"/>
        <end position="18"/>
    </location>
</feature>
<sequence length="374" mass="43547">MKDILFLVSIISLRFIQCVTIDKFKEECVKTLSTFVEQLDNNVGYTYETILLNEKQQDKIIEDISKRYKDDYSDKSVFIYKLHLAGNNKIDPEKISNEFCEECNIDDLKKVLKEKNNDKISHETSNDENRSYALIITPSKLNDVDAILFNRVFDDNYEFNSSRSYILLKSIRQSFEYLPDISFSFATLDSNKKIGDTDYEIINNIFYSNYYSLKLGGDDCYTETCETNIFCYCILVDNDIITEITVGDNDDLSKFYFGYSGSIFQAIKPEYKKMKISIYEFKFLINESNMMNSFIMTKNNNIERVYFDGYDYESSFVILSEFTKIFYEIMVFVLSGKTENFTFNGLNVIKFNEDVGSSENDLKVGNCSTLFASD</sequence>
<accession>A0ABQ7HXY6</accession>
<keyword evidence="1" id="KW-0732">Signal</keyword>
<evidence type="ECO:0000313" key="2">
    <source>
        <dbReference type="EMBL" id="KAF7683031.1"/>
    </source>
</evidence>
<reference evidence="2 3" key="1">
    <citation type="submission" date="2019-01" db="EMBL/GenBank/DDBJ databases">
        <title>Genomes sequencing and comparative genomics of infectious freshwater microsporidia, Cucumispora dikerogammari and Thelohania contejeani.</title>
        <authorList>
            <person name="Cormier A."/>
            <person name="Giraud I."/>
            <person name="Wattier R."/>
            <person name="Teixeira M."/>
            <person name="Grandjean F."/>
            <person name="Rigaud T."/>
            <person name="Cordaux R."/>
        </authorList>
    </citation>
    <scope>NUCLEOTIDE SEQUENCE [LARGE SCALE GENOMIC DNA]</scope>
    <source>
        <strain evidence="2">T1</strain>
        <tissue evidence="2">Spores</tissue>
    </source>
</reference>